<dbReference type="CDD" id="cd01992">
    <property type="entry name" value="TilS_N"/>
    <property type="match status" value="1"/>
</dbReference>
<comment type="subcellular location">
    <subcellularLocation>
        <location evidence="1 8">Cytoplasm</location>
    </subcellularLocation>
</comment>
<dbReference type="EMBL" id="CP060394">
    <property type="protein sequence ID" value="QNI32778.1"/>
    <property type="molecule type" value="Genomic_DNA"/>
</dbReference>
<evidence type="ECO:0000256" key="3">
    <source>
        <dbReference type="ARBA" id="ARBA00022598"/>
    </source>
</evidence>
<dbReference type="Proteomes" id="UP000515312">
    <property type="component" value="Chromosome"/>
</dbReference>
<accession>A0A7G8BJQ8</accession>
<sequence length="458" mass="51261">MPSSKQSSLPIVTDAFHPGMRLGVAVSGGADSVALLRRLAEMRLELGLVLTVLHVHHGIRGAEAEADAVFVEQMSRQLEIRFMRHDVNTIAHAEAEQETIEEAARNLRYAWFEGLLARGELEAVATAHTLDDQAETVLLKLLRGAWTEGLAGIFPNVERKGGLILRPLLRTHRFEIEAWLKQIGQSWREDSTNTDHAYTRNRVRHHLLPILAEYNPQIVAHLGHMASIARDEDAYWQKELERLLPSLLLPGKAVRGGGRANSTHPDQASFAIEVERLRILPLASRRRVLRAAAEQIGCSLNFDQTDLLLAMCENRAGRRETLTAQVHAERTPRELRLVRKEGEGSAKQLPAYEVPIPGEVVAEAFRLRLITDLSGNSVASTPPAILRVHKPGDRVQLRYSAGPKRIKEVFERMKVPVDQRQNWPVLEWQGEIVWIRGTEVESHAGGTAGLRIEVEELP</sequence>
<dbReference type="GO" id="GO:0005737">
    <property type="term" value="C:cytoplasm"/>
    <property type="evidence" value="ECO:0007669"/>
    <property type="project" value="UniProtKB-SubCell"/>
</dbReference>
<reference evidence="10 11" key="1">
    <citation type="submission" date="2020-08" db="EMBL/GenBank/DDBJ databases">
        <title>Edaphobacter telluris sp. nov. and Acidobacterium dinghuensis sp. nov., two acidobacteria isolated from forest soil.</title>
        <authorList>
            <person name="Fu J."/>
            <person name="Qiu L."/>
        </authorList>
    </citation>
    <scope>NUCLEOTIDE SEQUENCE [LARGE SCALE GENOMIC DNA]</scope>
    <source>
        <strain evidence="10">4Y35</strain>
    </source>
</reference>
<dbReference type="InterPro" id="IPR012094">
    <property type="entry name" value="tRNA_Ile_lys_synt"/>
</dbReference>
<dbReference type="GO" id="GO:0005524">
    <property type="term" value="F:ATP binding"/>
    <property type="evidence" value="ECO:0007669"/>
    <property type="project" value="UniProtKB-UniRule"/>
</dbReference>
<dbReference type="InterPro" id="IPR012795">
    <property type="entry name" value="tRNA_Ile_lys_synt_N"/>
</dbReference>
<evidence type="ECO:0000256" key="1">
    <source>
        <dbReference type="ARBA" id="ARBA00004496"/>
    </source>
</evidence>
<keyword evidence="6 8" id="KW-0067">ATP-binding</keyword>
<evidence type="ECO:0000256" key="4">
    <source>
        <dbReference type="ARBA" id="ARBA00022694"/>
    </source>
</evidence>
<dbReference type="SUPFAM" id="SSF56037">
    <property type="entry name" value="PheT/TilS domain"/>
    <property type="match status" value="1"/>
</dbReference>
<proteinExistence type="inferred from homology"/>
<keyword evidence="11" id="KW-1185">Reference proteome</keyword>
<keyword evidence="4 8" id="KW-0819">tRNA processing</keyword>
<evidence type="ECO:0000313" key="11">
    <source>
        <dbReference type="Proteomes" id="UP000515312"/>
    </source>
</evidence>
<dbReference type="Pfam" id="PF11734">
    <property type="entry name" value="TilS_C"/>
    <property type="match status" value="1"/>
</dbReference>
<evidence type="ECO:0000259" key="9">
    <source>
        <dbReference type="SMART" id="SM00977"/>
    </source>
</evidence>
<dbReference type="GO" id="GO:0006400">
    <property type="term" value="P:tRNA modification"/>
    <property type="evidence" value="ECO:0007669"/>
    <property type="project" value="UniProtKB-UniRule"/>
</dbReference>
<evidence type="ECO:0000256" key="7">
    <source>
        <dbReference type="ARBA" id="ARBA00048539"/>
    </source>
</evidence>
<dbReference type="NCBIfam" id="TIGR02433">
    <property type="entry name" value="lysidine_TilS_C"/>
    <property type="match status" value="1"/>
</dbReference>
<keyword evidence="5 8" id="KW-0547">Nucleotide-binding</keyword>
<dbReference type="RefSeq" id="WP_186743732.1">
    <property type="nucleotide sequence ID" value="NZ_CP060394.1"/>
</dbReference>
<dbReference type="GO" id="GO:0032267">
    <property type="term" value="F:tRNA(Ile)-lysidine synthase activity"/>
    <property type="evidence" value="ECO:0007669"/>
    <property type="project" value="UniProtKB-EC"/>
</dbReference>
<evidence type="ECO:0000313" key="10">
    <source>
        <dbReference type="EMBL" id="QNI32778.1"/>
    </source>
</evidence>
<dbReference type="Gene3D" id="1.20.59.20">
    <property type="match status" value="1"/>
</dbReference>
<protein>
    <recommendedName>
        <fullName evidence="8">tRNA(Ile)-lysidine synthase</fullName>
        <ecNumber evidence="8">6.3.4.19</ecNumber>
    </recommendedName>
    <alternativeName>
        <fullName evidence="8">tRNA(Ile)-2-lysyl-cytidine synthase</fullName>
    </alternativeName>
    <alternativeName>
        <fullName evidence="8">tRNA(Ile)-lysidine synthetase</fullName>
    </alternativeName>
</protein>
<dbReference type="AlphaFoldDB" id="A0A7G8BJQ8"/>
<evidence type="ECO:0000256" key="2">
    <source>
        <dbReference type="ARBA" id="ARBA00022490"/>
    </source>
</evidence>
<dbReference type="InterPro" id="IPR014729">
    <property type="entry name" value="Rossmann-like_a/b/a_fold"/>
</dbReference>
<dbReference type="PANTHER" id="PTHR43033:SF1">
    <property type="entry name" value="TRNA(ILE)-LYSIDINE SYNTHASE-RELATED"/>
    <property type="match status" value="1"/>
</dbReference>
<dbReference type="SUPFAM" id="SSF52402">
    <property type="entry name" value="Adenine nucleotide alpha hydrolases-like"/>
    <property type="match status" value="1"/>
</dbReference>
<dbReference type="EC" id="6.3.4.19" evidence="8"/>
<feature type="domain" description="Lysidine-tRNA(Ile) synthetase C-terminal" evidence="9">
    <location>
        <begin position="384"/>
        <end position="454"/>
    </location>
</feature>
<comment type="similarity">
    <text evidence="8">Belongs to the tRNA(Ile)-lysidine synthase family.</text>
</comment>
<dbReference type="HAMAP" id="MF_01161">
    <property type="entry name" value="tRNA_Ile_lys_synt"/>
    <property type="match status" value="1"/>
</dbReference>
<dbReference type="PANTHER" id="PTHR43033">
    <property type="entry name" value="TRNA(ILE)-LYSIDINE SYNTHASE-RELATED"/>
    <property type="match status" value="1"/>
</dbReference>
<evidence type="ECO:0000256" key="6">
    <source>
        <dbReference type="ARBA" id="ARBA00022840"/>
    </source>
</evidence>
<name>A0A7G8BJQ8_9BACT</name>
<gene>
    <name evidence="8 10" type="primary">tilS</name>
    <name evidence="10" type="ORF">H7849_01900</name>
</gene>
<dbReference type="Gene3D" id="3.40.50.620">
    <property type="entry name" value="HUPs"/>
    <property type="match status" value="1"/>
</dbReference>
<comment type="catalytic activity">
    <reaction evidence="7 8">
        <text>cytidine(34) in tRNA(Ile2) + L-lysine + ATP = lysidine(34) in tRNA(Ile2) + AMP + diphosphate + H(+)</text>
        <dbReference type="Rhea" id="RHEA:43744"/>
        <dbReference type="Rhea" id="RHEA-COMP:10625"/>
        <dbReference type="Rhea" id="RHEA-COMP:10670"/>
        <dbReference type="ChEBI" id="CHEBI:15378"/>
        <dbReference type="ChEBI" id="CHEBI:30616"/>
        <dbReference type="ChEBI" id="CHEBI:32551"/>
        <dbReference type="ChEBI" id="CHEBI:33019"/>
        <dbReference type="ChEBI" id="CHEBI:82748"/>
        <dbReference type="ChEBI" id="CHEBI:83665"/>
        <dbReference type="ChEBI" id="CHEBI:456215"/>
        <dbReference type="EC" id="6.3.4.19"/>
    </reaction>
</comment>
<keyword evidence="3 8" id="KW-0436">Ligase</keyword>
<evidence type="ECO:0000256" key="8">
    <source>
        <dbReference type="HAMAP-Rule" id="MF_01161"/>
    </source>
</evidence>
<dbReference type="NCBIfam" id="TIGR02432">
    <property type="entry name" value="lysidine_TilS_N"/>
    <property type="match status" value="1"/>
</dbReference>
<comment type="domain">
    <text evidence="8">The N-terminal region contains the highly conserved SGGXDS motif, predicted to be a P-loop motif involved in ATP binding.</text>
</comment>
<dbReference type="SUPFAM" id="SSF82829">
    <property type="entry name" value="MesJ substrate recognition domain-like"/>
    <property type="match status" value="1"/>
</dbReference>
<feature type="binding site" evidence="8">
    <location>
        <begin position="27"/>
        <end position="32"/>
    </location>
    <ligand>
        <name>ATP</name>
        <dbReference type="ChEBI" id="CHEBI:30616"/>
    </ligand>
</feature>
<keyword evidence="2 8" id="KW-0963">Cytoplasm</keyword>
<dbReference type="KEGG" id="adin:H7849_01900"/>
<dbReference type="SMART" id="SM00977">
    <property type="entry name" value="TilS_C"/>
    <property type="match status" value="1"/>
</dbReference>
<dbReference type="Pfam" id="PF01171">
    <property type="entry name" value="ATP_bind_3"/>
    <property type="match status" value="1"/>
</dbReference>
<comment type="function">
    <text evidence="8">Ligates lysine onto the cytidine present at position 34 of the AUA codon-specific tRNA(Ile) that contains the anticodon CAU, in an ATP-dependent manner. Cytidine is converted to lysidine, thus changing the amino acid specificity of the tRNA from methionine to isoleucine.</text>
</comment>
<organism evidence="10 11">
    <name type="scientific">Alloacidobacterium dinghuense</name>
    <dbReference type="NCBI Taxonomy" id="2763107"/>
    <lineage>
        <taxon>Bacteria</taxon>
        <taxon>Pseudomonadati</taxon>
        <taxon>Acidobacteriota</taxon>
        <taxon>Terriglobia</taxon>
        <taxon>Terriglobales</taxon>
        <taxon>Acidobacteriaceae</taxon>
        <taxon>Alloacidobacterium</taxon>
    </lineage>
</organism>
<evidence type="ECO:0000256" key="5">
    <source>
        <dbReference type="ARBA" id="ARBA00022741"/>
    </source>
</evidence>
<dbReference type="InterPro" id="IPR012796">
    <property type="entry name" value="Lysidine-tRNA-synth_C"/>
</dbReference>
<dbReference type="InterPro" id="IPR011063">
    <property type="entry name" value="TilS/TtcA_N"/>
</dbReference>